<evidence type="ECO:0000313" key="2">
    <source>
        <dbReference type="EMBL" id="KAG0698914.1"/>
    </source>
</evidence>
<evidence type="ECO:0000256" key="1">
    <source>
        <dbReference type="SAM" id="MobiDB-lite"/>
    </source>
</evidence>
<name>A0A8J8WAR4_CHIOP</name>
<dbReference type="AlphaFoldDB" id="A0A8J8WAR4"/>
<sequence length="213" mass="23450">MSFPVLSTAASGSEDDEREIASPPFEPLNTHSSPLPGDALSSLIRYLEESRLSADNQRIQDEQQRCQRDEERRLRDTEARIKEEDSRFSVLVTLLSPLTQTAAAASARDIPSPPTTPRCRCERRSTHWSRPPATSTAPLAASSVAAKAHRRDLSRQACGPQSTDVAGRLFLPSFPAVASSVGRYSTMLDSQRLPRHKQLIQLRMAVSLDVQGS</sequence>
<feature type="region of interest" description="Disordered" evidence="1">
    <location>
        <begin position="1"/>
        <end position="38"/>
    </location>
</feature>
<dbReference type="EMBL" id="JACEEZ010025643">
    <property type="protein sequence ID" value="KAG0698914.1"/>
    <property type="molecule type" value="Genomic_DNA"/>
</dbReference>
<proteinExistence type="predicted"/>
<feature type="region of interest" description="Disordered" evidence="1">
    <location>
        <begin position="104"/>
        <end position="139"/>
    </location>
</feature>
<comment type="caution">
    <text evidence="2">The sequence shown here is derived from an EMBL/GenBank/DDBJ whole genome shotgun (WGS) entry which is preliminary data.</text>
</comment>
<gene>
    <name evidence="2" type="ORF">GWK47_025934</name>
</gene>
<reference evidence="2" key="1">
    <citation type="submission" date="2020-07" db="EMBL/GenBank/DDBJ databases">
        <title>The High-quality genome of the commercially important snow crab, Chionoecetes opilio.</title>
        <authorList>
            <person name="Jeong J.-H."/>
            <person name="Ryu S."/>
        </authorList>
    </citation>
    <scope>NUCLEOTIDE SEQUENCE</scope>
    <source>
        <strain evidence="2">MADBK_172401_WGS</strain>
        <tissue evidence="2">Digestive gland</tissue>
    </source>
</reference>
<accession>A0A8J8WAR4</accession>
<protein>
    <submittedName>
        <fullName evidence="2">Uncharacterized protein</fullName>
    </submittedName>
</protein>
<dbReference type="Proteomes" id="UP000770661">
    <property type="component" value="Unassembled WGS sequence"/>
</dbReference>
<organism evidence="2 3">
    <name type="scientific">Chionoecetes opilio</name>
    <name type="common">Atlantic snow crab</name>
    <name type="synonym">Cancer opilio</name>
    <dbReference type="NCBI Taxonomy" id="41210"/>
    <lineage>
        <taxon>Eukaryota</taxon>
        <taxon>Metazoa</taxon>
        <taxon>Ecdysozoa</taxon>
        <taxon>Arthropoda</taxon>
        <taxon>Crustacea</taxon>
        <taxon>Multicrustacea</taxon>
        <taxon>Malacostraca</taxon>
        <taxon>Eumalacostraca</taxon>
        <taxon>Eucarida</taxon>
        <taxon>Decapoda</taxon>
        <taxon>Pleocyemata</taxon>
        <taxon>Brachyura</taxon>
        <taxon>Eubrachyura</taxon>
        <taxon>Majoidea</taxon>
        <taxon>Majidae</taxon>
        <taxon>Chionoecetes</taxon>
    </lineage>
</organism>
<keyword evidence="3" id="KW-1185">Reference proteome</keyword>
<evidence type="ECO:0000313" key="3">
    <source>
        <dbReference type="Proteomes" id="UP000770661"/>
    </source>
</evidence>
<feature type="region of interest" description="Disordered" evidence="1">
    <location>
        <begin position="51"/>
        <end position="74"/>
    </location>
</feature>